<reference evidence="1" key="1">
    <citation type="submission" date="2021-06" db="EMBL/GenBank/DDBJ databases">
        <authorList>
            <person name="Hodson N. C."/>
            <person name="Mongue J. A."/>
            <person name="Jaron S. K."/>
        </authorList>
    </citation>
    <scope>NUCLEOTIDE SEQUENCE</scope>
</reference>
<dbReference type="AlphaFoldDB" id="A0A8J2KBP6"/>
<feature type="non-terminal residue" evidence="1">
    <location>
        <position position="34"/>
    </location>
</feature>
<dbReference type="Proteomes" id="UP000708208">
    <property type="component" value="Unassembled WGS sequence"/>
</dbReference>
<accession>A0A8J2KBP6</accession>
<name>A0A8J2KBP6_9HEXA</name>
<dbReference type="OrthoDB" id="5422795at2759"/>
<sequence length="34" mass="3592">MAAGAAAGIDVWNIFSEDSTSIICDTFRPSTEQS</sequence>
<evidence type="ECO:0000313" key="2">
    <source>
        <dbReference type="Proteomes" id="UP000708208"/>
    </source>
</evidence>
<dbReference type="EMBL" id="CAJVCH010236187">
    <property type="protein sequence ID" value="CAG7732714.1"/>
    <property type="molecule type" value="Genomic_DNA"/>
</dbReference>
<comment type="caution">
    <text evidence="1">The sequence shown here is derived from an EMBL/GenBank/DDBJ whole genome shotgun (WGS) entry which is preliminary data.</text>
</comment>
<keyword evidence="2" id="KW-1185">Reference proteome</keyword>
<evidence type="ECO:0000313" key="1">
    <source>
        <dbReference type="EMBL" id="CAG7732714.1"/>
    </source>
</evidence>
<organism evidence="1 2">
    <name type="scientific">Allacma fusca</name>
    <dbReference type="NCBI Taxonomy" id="39272"/>
    <lineage>
        <taxon>Eukaryota</taxon>
        <taxon>Metazoa</taxon>
        <taxon>Ecdysozoa</taxon>
        <taxon>Arthropoda</taxon>
        <taxon>Hexapoda</taxon>
        <taxon>Collembola</taxon>
        <taxon>Symphypleona</taxon>
        <taxon>Sminthuridae</taxon>
        <taxon>Allacma</taxon>
    </lineage>
</organism>
<proteinExistence type="predicted"/>
<protein>
    <submittedName>
        <fullName evidence="1">Uncharacterized protein</fullName>
    </submittedName>
</protein>
<gene>
    <name evidence="1" type="ORF">AFUS01_LOCUS21210</name>
</gene>